<gene>
    <name evidence="1" type="ORF">LTS18_001837</name>
</gene>
<protein>
    <submittedName>
        <fullName evidence="1">Uncharacterized protein</fullName>
    </submittedName>
</protein>
<evidence type="ECO:0000313" key="1">
    <source>
        <dbReference type="EMBL" id="KAK3066301.1"/>
    </source>
</evidence>
<proteinExistence type="predicted"/>
<name>A0ACC3DE94_9PEZI</name>
<evidence type="ECO:0000313" key="2">
    <source>
        <dbReference type="Proteomes" id="UP001186974"/>
    </source>
</evidence>
<keyword evidence="2" id="KW-1185">Reference proteome</keyword>
<organism evidence="1 2">
    <name type="scientific">Coniosporium uncinatum</name>
    <dbReference type="NCBI Taxonomy" id="93489"/>
    <lineage>
        <taxon>Eukaryota</taxon>
        <taxon>Fungi</taxon>
        <taxon>Dikarya</taxon>
        <taxon>Ascomycota</taxon>
        <taxon>Pezizomycotina</taxon>
        <taxon>Dothideomycetes</taxon>
        <taxon>Dothideomycetes incertae sedis</taxon>
        <taxon>Coniosporium</taxon>
    </lineage>
</organism>
<dbReference type="EMBL" id="JAWDJW010005905">
    <property type="protein sequence ID" value="KAK3066301.1"/>
    <property type="molecule type" value="Genomic_DNA"/>
</dbReference>
<sequence>MGEIAENKWLDNLVFRQIEKLERQSFRKGVQTRYTNDATNGHSANDGNDEHGDNDEEVFYLYIEFPRFDHPIVFTDQEYPAPPISTVPISPTADLRTRPAPEVTPGPGIAANADAFGDETAGRLIRIYDPEVAIRDNPAENKHRRIVRSHRTGVMDRDLKPNAKIRDELNTIMAYGPQHDLTPEEKDLVWKFRHHLTRDKRALTKLVKSVAWNDQAEVRIAIQILPKWTQIDVDDALELLGPTFDNPSVRAY</sequence>
<comment type="caution">
    <text evidence="1">The sequence shown here is derived from an EMBL/GenBank/DDBJ whole genome shotgun (WGS) entry which is preliminary data.</text>
</comment>
<dbReference type="Proteomes" id="UP001186974">
    <property type="component" value="Unassembled WGS sequence"/>
</dbReference>
<accession>A0ACC3DE94</accession>
<feature type="non-terminal residue" evidence="1">
    <location>
        <position position="252"/>
    </location>
</feature>
<reference evidence="1" key="1">
    <citation type="submission" date="2024-09" db="EMBL/GenBank/DDBJ databases">
        <title>Black Yeasts Isolated from many extreme environments.</title>
        <authorList>
            <person name="Coleine C."/>
            <person name="Stajich J.E."/>
            <person name="Selbmann L."/>
        </authorList>
    </citation>
    <scope>NUCLEOTIDE SEQUENCE</scope>
    <source>
        <strain evidence="1">CCFEE 5737</strain>
    </source>
</reference>